<gene>
    <name evidence="7" type="ORF">I7X43_02510</name>
</gene>
<evidence type="ECO:0000313" key="8">
    <source>
        <dbReference type="Proteomes" id="UP000620139"/>
    </source>
</evidence>
<feature type="transmembrane region" description="Helical" evidence="5">
    <location>
        <begin position="12"/>
        <end position="33"/>
    </location>
</feature>
<feature type="transmembrane region" description="Helical" evidence="5">
    <location>
        <begin position="53"/>
        <end position="74"/>
    </location>
</feature>
<dbReference type="Pfam" id="PF01694">
    <property type="entry name" value="Rhomboid"/>
    <property type="match status" value="1"/>
</dbReference>
<keyword evidence="8" id="KW-1185">Reference proteome</keyword>
<dbReference type="AlphaFoldDB" id="A0A931IS75"/>
<dbReference type="InterPro" id="IPR035952">
    <property type="entry name" value="Rhomboid-like_sf"/>
</dbReference>
<evidence type="ECO:0000256" key="2">
    <source>
        <dbReference type="ARBA" id="ARBA00022692"/>
    </source>
</evidence>
<evidence type="ECO:0000256" key="1">
    <source>
        <dbReference type="ARBA" id="ARBA00004141"/>
    </source>
</evidence>
<evidence type="ECO:0000256" key="3">
    <source>
        <dbReference type="ARBA" id="ARBA00022989"/>
    </source>
</evidence>
<name>A0A931IS75_9BURK</name>
<dbReference type="GO" id="GO:0004252">
    <property type="term" value="F:serine-type endopeptidase activity"/>
    <property type="evidence" value="ECO:0007669"/>
    <property type="project" value="InterPro"/>
</dbReference>
<dbReference type="SUPFAM" id="SSF144091">
    <property type="entry name" value="Rhomboid-like"/>
    <property type="match status" value="1"/>
</dbReference>
<feature type="domain" description="Peptidase S54 rhomboid" evidence="6">
    <location>
        <begin position="45"/>
        <end position="191"/>
    </location>
</feature>
<accession>A0A931IS75</accession>
<keyword evidence="2 5" id="KW-0812">Transmembrane</keyword>
<feature type="transmembrane region" description="Helical" evidence="5">
    <location>
        <begin position="140"/>
        <end position="157"/>
    </location>
</feature>
<organism evidence="7 8">
    <name type="scientific">Inhella gelatinilytica</name>
    <dbReference type="NCBI Taxonomy" id="2795030"/>
    <lineage>
        <taxon>Bacteria</taxon>
        <taxon>Pseudomonadati</taxon>
        <taxon>Pseudomonadota</taxon>
        <taxon>Betaproteobacteria</taxon>
        <taxon>Burkholderiales</taxon>
        <taxon>Sphaerotilaceae</taxon>
        <taxon>Inhella</taxon>
    </lineage>
</organism>
<protein>
    <submittedName>
        <fullName evidence="7">Rhomboid family intramembrane serine protease</fullName>
    </submittedName>
</protein>
<keyword evidence="7" id="KW-0378">Hydrolase</keyword>
<reference evidence="7" key="1">
    <citation type="submission" date="2020-12" db="EMBL/GenBank/DDBJ databases">
        <title>The genome sequence of Inhella sp. 4Y17.</title>
        <authorList>
            <person name="Liu Y."/>
        </authorList>
    </citation>
    <scope>NUCLEOTIDE SEQUENCE</scope>
    <source>
        <strain evidence="7">4Y10</strain>
    </source>
</reference>
<comment type="caution">
    <text evidence="7">The sequence shown here is derived from an EMBL/GenBank/DDBJ whole genome shotgun (WGS) entry which is preliminary data.</text>
</comment>
<dbReference type="Gene3D" id="1.20.1540.10">
    <property type="entry name" value="Rhomboid-like"/>
    <property type="match status" value="1"/>
</dbReference>
<dbReference type="RefSeq" id="WP_198099312.1">
    <property type="nucleotide sequence ID" value="NZ_JAEDAL010000001.1"/>
</dbReference>
<evidence type="ECO:0000256" key="4">
    <source>
        <dbReference type="ARBA" id="ARBA00023136"/>
    </source>
</evidence>
<evidence type="ECO:0000313" key="7">
    <source>
        <dbReference type="EMBL" id="MBH9551710.1"/>
    </source>
</evidence>
<dbReference type="InterPro" id="IPR022764">
    <property type="entry name" value="Peptidase_S54_rhomboid_dom"/>
</dbReference>
<dbReference type="GO" id="GO:0006508">
    <property type="term" value="P:proteolysis"/>
    <property type="evidence" value="ECO:0007669"/>
    <property type="project" value="UniProtKB-KW"/>
</dbReference>
<dbReference type="Proteomes" id="UP000620139">
    <property type="component" value="Unassembled WGS sequence"/>
</dbReference>
<feature type="transmembrane region" description="Helical" evidence="5">
    <location>
        <begin position="169"/>
        <end position="193"/>
    </location>
</feature>
<keyword evidence="7" id="KW-0645">Protease</keyword>
<dbReference type="EMBL" id="JAEDAL010000001">
    <property type="protein sequence ID" value="MBH9551710.1"/>
    <property type="molecule type" value="Genomic_DNA"/>
</dbReference>
<keyword evidence="4 5" id="KW-0472">Membrane</keyword>
<dbReference type="GO" id="GO:0016020">
    <property type="term" value="C:membrane"/>
    <property type="evidence" value="ECO:0007669"/>
    <property type="project" value="UniProtKB-SubCell"/>
</dbReference>
<keyword evidence="3 5" id="KW-1133">Transmembrane helix</keyword>
<evidence type="ECO:0000256" key="5">
    <source>
        <dbReference type="SAM" id="Phobius"/>
    </source>
</evidence>
<feature type="transmembrane region" description="Helical" evidence="5">
    <location>
        <begin position="108"/>
        <end position="128"/>
    </location>
</feature>
<sequence length="198" mass="20595">MRPGAAPGRLWAWGLVGLEGALLAGALLGLPAARWGLTQPLLLTEGWRLVSCVFVHGPPLHLLGNGVGLVLLAALGWRAALTGRDLLAFALAAPLGHALLLVRDDWSLYFGASGALHAAAALVGLGLLRAAAPRERRIGQVFLAVLGLKLLLEAPWGPSLRQEALWGGFSTLPLAHSTGAVAGLALGLLFSALDRKRQ</sequence>
<comment type="subcellular location">
    <subcellularLocation>
        <location evidence="1">Membrane</location>
        <topology evidence="1">Multi-pass membrane protein</topology>
    </subcellularLocation>
</comment>
<evidence type="ECO:0000259" key="6">
    <source>
        <dbReference type="Pfam" id="PF01694"/>
    </source>
</evidence>
<proteinExistence type="predicted"/>